<dbReference type="Proteomes" id="UP001295444">
    <property type="component" value="Chromosome 11"/>
</dbReference>
<dbReference type="InterPro" id="IPR051306">
    <property type="entry name" value="Homeobox_regulator"/>
</dbReference>
<dbReference type="CDD" id="cd00086">
    <property type="entry name" value="homeodomain"/>
    <property type="match status" value="1"/>
</dbReference>
<dbReference type="InterPro" id="IPR001356">
    <property type="entry name" value="HD"/>
</dbReference>
<evidence type="ECO:0000256" key="5">
    <source>
        <dbReference type="PROSITE-ProRule" id="PRU00108"/>
    </source>
</evidence>
<protein>
    <submittedName>
        <fullName evidence="9">Retina and anterior neural fold homeobox 2</fullName>
    </submittedName>
</protein>
<evidence type="ECO:0000256" key="6">
    <source>
        <dbReference type="RuleBase" id="RU000682"/>
    </source>
</evidence>
<reference evidence="9" key="1">
    <citation type="submission" date="2022-03" db="EMBL/GenBank/DDBJ databases">
        <authorList>
            <person name="Alioto T."/>
            <person name="Alioto T."/>
            <person name="Gomez Garrido J."/>
        </authorList>
    </citation>
    <scope>NUCLEOTIDE SEQUENCE</scope>
</reference>
<dbReference type="PANTHER" id="PTHR46123">
    <property type="entry name" value="MIX-TYPE HOMEOBOX GENE 1-RELATED"/>
    <property type="match status" value="1"/>
</dbReference>
<dbReference type="SUPFAM" id="SSF46689">
    <property type="entry name" value="Homeodomain-like"/>
    <property type="match status" value="1"/>
</dbReference>
<evidence type="ECO:0000256" key="4">
    <source>
        <dbReference type="ARBA" id="ARBA00023242"/>
    </source>
</evidence>
<evidence type="ECO:0000256" key="3">
    <source>
        <dbReference type="ARBA" id="ARBA00023155"/>
    </source>
</evidence>
<dbReference type="GO" id="GO:0000977">
    <property type="term" value="F:RNA polymerase II transcription regulatory region sequence-specific DNA binding"/>
    <property type="evidence" value="ECO:0007669"/>
    <property type="project" value="TreeGrafter"/>
</dbReference>
<gene>
    <name evidence="9" type="ORF">PECUL_23A008093</name>
</gene>
<feature type="region of interest" description="Disordered" evidence="7">
    <location>
        <begin position="1"/>
        <end position="35"/>
    </location>
</feature>
<dbReference type="GO" id="GO:0000981">
    <property type="term" value="F:DNA-binding transcription factor activity, RNA polymerase II-specific"/>
    <property type="evidence" value="ECO:0007669"/>
    <property type="project" value="TreeGrafter"/>
</dbReference>
<dbReference type="EMBL" id="OW240922">
    <property type="protein sequence ID" value="CAH2321745.1"/>
    <property type="molecule type" value="Genomic_DNA"/>
</dbReference>
<dbReference type="InterPro" id="IPR009057">
    <property type="entry name" value="Homeodomain-like_sf"/>
</dbReference>
<dbReference type="PROSITE" id="PS50071">
    <property type="entry name" value="HOMEOBOX_2"/>
    <property type="match status" value="1"/>
</dbReference>
<keyword evidence="4 5" id="KW-0539">Nucleus</keyword>
<evidence type="ECO:0000256" key="7">
    <source>
        <dbReference type="SAM" id="MobiDB-lite"/>
    </source>
</evidence>
<evidence type="ECO:0000256" key="1">
    <source>
        <dbReference type="ARBA" id="ARBA00004123"/>
    </source>
</evidence>
<dbReference type="PANTHER" id="PTHR46123:SF4">
    <property type="entry name" value="MIX-TYPE HOMEOBOX GENE 1-RELATED"/>
    <property type="match status" value="1"/>
</dbReference>
<proteinExistence type="predicted"/>
<feature type="compositionally biased region" description="Basic and acidic residues" evidence="7">
    <location>
        <begin position="103"/>
        <end position="118"/>
    </location>
</feature>
<accession>A0AAD1TBK7</accession>
<dbReference type="Gene3D" id="1.10.10.60">
    <property type="entry name" value="Homeodomain-like"/>
    <property type="match status" value="1"/>
</dbReference>
<evidence type="ECO:0000313" key="9">
    <source>
        <dbReference type="EMBL" id="CAH2321745.1"/>
    </source>
</evidence>
<comment type="subcellular location">
    <subcellularLocation>
        <location evidence="1 5 6">Nucleus</location>
    </subcellularLocation>
</comment>
<keyword evidence="2 5" id="KW-0238">DNA-binding</keyword>
<sequence>MENPIDQDYLEIDPGTAGMNDPDDTNGKRAGKTRRNRTVYSKKQLELLNRAFQKNRYPGIKEREELSVLIGVMESRIHVWFQNKRARKNKQRKSEEENAENEDTLRLHRPQDTRTVRPEKKCNKVAHPSMYNSYVGHPVHPYAPNIYIYNAKSSQGPLTSRNNTYQDIQATPAGQLNGYTKYVQQYNYPIQHVPYSYLPVNVNNQGGSESAYVSSYANPGEITQQRDEHYSLEEILDDVQSILIDDTEKCTGNIDHVPYFDV</sequence>
<organism evidence="9 10">
    <name type="scientific">Pelobates cultripes</name>
    <name type="common">Western spadefoot toad</name>
    <dbReference type="NCBI Taxonomy" id="61616"/>
    <lineage>
        <taxon>Eukaryota</taxon>
        <taxon>Metazoa</taxon>
        <taxon>Chordata</taxon>
        <taxon>Craniata</taxon>
        <taxon>Vertebrata</taxon>
        <taxon>Euteleostomi</taxon>
        <taxon>Amphibia</taxon>
        <taxon>Batrachia</taxon>
        <taxon>Anura</taxon>
        <taxon>Pelobatoidea</taxon>
        <taxon>Pelobatidae</taxon>
        <taxon>Pelobates</taxon>
    </lineage>
</organism>
<feature type="domain" description="Homeobox" evidence="8">
    <location>
        <begin position="31"/>
        <end position="91"/>
    </location>
</feature>
<dbReference type="GO" id="GO:0005634">
    <property type="term" value="C:nucleus"/>
    <property type="evidence" value="ECO:0007669"/>
    <property type="project" value="UniProtKB-SubCell"/>
</dbReference>
<name>A0AAD1TBK7_PELCU</name>
<feature type="DNA-binding region" description="Homeobox" evidence="5">
    <location>
        <begin position="33"/>
        <end position="92"/>
    </location>
</feature>
<evidence type="ECO:0000313" key="10">
    <source>
        <dbReference type="Proteomes" id="UP001295444"/>
    </source>
</evidence>
<keyword evidence="10" id="KW-1185">Reference proteome</keyword>
<keyword evidence="3 5" id="KW-0371">Homeobox</keyword>
<dbReference type="Pfam" id="PF00046">
    <property type="entry name" value="Homeodomain"/>
    <property type="match status" value="1"/>
</dbReference>
<dbReference type="AlphaFoldDB" id="A0AAD1TBK7"/>
<feature type="region of interest" description="Disordered" evidence="7">
    <location>
        <begin position="84"/>
        <end position="118"/>
    </location>
</feature>
<dbReference type="SMART" id="SM00389">
    <property type="entry name" value="HOX"/>
    <property type="match status" value="1"/>
</dbReference>
<evidence type="ECO:0000259" key="8">
    <source>
        <dbReference type="PROSITE" id="PS50071"/>
    </source>
</evidence>
<evidence type="ECO:0000256" key="2">
    <source>
        <dbReference type="ARBA" id="ARBA00023125"/>
    </source>
</evidence>